<dbReference type="AlphaFoldDB" id="A0A7G3UP13"/>
<dbReference type="PRINTS" id="PR00033">
    <property type="entry name" value="HTHASNC"/>
</dbReference>
<reference evidence="5 6" key="1">
    <citation type="journal article" date="2012" name="J. Bacteriol.">
        <title>Draft genome of Streptomyces tsukubaensis NRRL 18488, the producer of the clinically important immunosuppressant tacrolimus (FK506).</title>
        <authorList>
            <person name="Barreiro C."/>
            <person name="Prieto C."/>
            <person name="Sola-Landa A."/>
            <person name="Solera E."/>
            <person name="Martinez-Castro M."/>
            <person name="Perez-Redondo R."/>
            <person name="Garcia-Estrada C."/>
            <person name="Aparicio J.F."/>
            <person name="Fernandez-Martinez L.T."/>
            <person name="Santos-Aberturas J."/>
            <person name="Salehi-Najafabadi Z."/>
            <person name="Rodriguez-Garcia A."/>
            <person name="Tauch A."/>
            <person name="Martin J.F."/>
        </authorList>
    </citation>
    <scope>NUCLEOTIDE SEQUENCE [LARGE SCALE GENOMIC DNA]</scope>
    <source>
        <strain evidence="6">DSM 42081 / NBRC 108919 / NRRL 18488 / 9993</strain>
    </source>
</reference>
<dbReference type="EMBL" id="CP029159">
    <property type="protein sequence ID" value="QKM71361.1"/>
    <property type="molecule type" value="Genomic_DNA"/>
</dbReference>
<dbReference type="GO" id="GO:0043565">
    <property type="term" value="F:sequence-specific DNA binding"/>
    <property type="evidence" value="ECO:0007669"/>
    <property type="project" value="InterPro"/>
</dbReference>
<evidence type="ECO:0000256" key="3">
    <source>
        <dbReference type="ARBA" id="ARBA00023163"/>
    </source>
</evidence>
<keyword evidence="1" id="KW-0805">Transcription regulation</keyword>
<evidence type="ECO:0000259" key="4">
    <source>
        <dbReference type="PROSITE" id="PS50956"/>
    </source>
</evidence>
<sequence length="176" mass="19821">MVLTESAPAPDWRSPVIDDLDRRIIDQLRVDGRSSFAEIGRTVGLSEASVRARYQRLQRKGVLQVVGMTDAVRMGEMEVHLAVRVHHIPVALAAHELSRMPEVRYVASCVGPYDLIVDVRCRDLEHLAELLTERVRRVNGVAHAEALTVLEVIKDSYLWEGFREVPVRPGKRIIPG</sequence>
<evidence type="ECO:0000313" key="5">
    <source>
        <dbReference type="EMBL" id="QKM71361.1"/>
    </source>
</evidence>
<dbReference type="SUPFAM" id="SSF54909">
    <property type="entry name" value="Dimeric alpha+beta barrel"/>
    <property type="match status" value="1"/>
</dbReference>
<organism evidence="5 6">
    <name type="scientific">Streptomyces tsukubensis (strain DSM 42081 / NBRC 108919 / NRRL 18488 / 9993)</name>
    <dbReference type="NCBI Taxonomy" id="1114943"/>
    <lineage>
        <taxon>Bacteria</taxon>
        <taxon>Bacillati</taxon>
        <taxon>Actinomycetota</taxon>
        <taxon>Actinomycetes</taxon>
        <taxon>Kitasatosporales</taxon>
        <taxon>Streptomycetaceae</taxon>
        <taxon>Streptomyces</taxon>
    </lineage>
</organism>
<dbReference type="Pfam" id="PF13404">
    <property type="entry name" value="HTH_AsnC-type"/>
    <property type="match status" value="1"/>
</dbReference>
<dbReference type="PANTHER" id="PTHR30154:SF34">
    <property type="entry name" value="TRANSCRIPTIONAL REGULATOR AZLB"/>
    <property type="match status" value="1"/>
</dbReference>
<dbReference type="InterPro" id="IPR036388">
    <property type="entry name" value="WH-like_DNA-bd_sf"/>
</dbReference>
<feature type="domain" description="HTH asnC-type" evidence="4">
    <location>
        <begin position="17"/>
        <end position="77"/>
    </location>
</feature>
<dbReference type="SUPFAM" id="SSF46785">
    <property type="entry name" value="Winged helix' DNA-binding domain"/>
    <property type="match status" value="1"/>
</dbReference>
<dbReference type="GO" id="GO:0005829">
    <property type="term" value="C:cytosol"/>
    <property type="evidence" value="ECO:0007669"/>
    <property type="project" value="TreeGrafter"/>
</dbReference>
<dbReference type="InterPro" id="IPR019888">
    <property type="entry name" value="Tscrpt_reg_AsnC-like"/>
</dbReference>
<proteinExistence type="predicted"/>
<keyword evidence="2" id="KW-0238">DNA-binding</keyword>
<dbReference type="Gene3D" id="3.30.70.920">
    <property type="match status" value="1"/>
</dbReference>
<keyword evidence="6" id="KW-1185">Reference proteome</keyword>
<dbReference type="Gene3D" id="1.10.10.10">
    <property type="entry name" value="Winged helix-like DNA-binding domain superfamily/Winged helix DNA-binding domain"/>
    <property type="match status" value="1"/>
</dbReference>
<evidence type="ECO:0000256" key="1">
    <source>
        <dbReference type="ARBA" id="ARBA00023015"/>
    </source>
</evidence>
<dbReference type="InterPro" id="IPR011008">
    <property type="entry name" value="Dimeric_a/b-barrel"/>
</dbReference>
<protein>
    <submittedName>
        <fullName evidence="5">Lrp/AsnC family transcriptional regulator</fullName>
    </submittedName>
</protein>
<dbReference type="InterPro" id="IPR000485">
    <property type="entry name" value="AsnC-type_HTH_dom"/>
</dbReference>
<keyword evidence="3" id="KW-0804">Transcription</keyword>
<accession>A0A7G3UP13</accession>
<dbReference type="GO" id="GO:0043200">
    <property type="term" value="P:response to amino acid"/>
    <property type="evidence" value="ECO:0007669"/>
    <property type="project" value="TreeGrafter"/>
</dbReference>
<name>A0A7G3UP13_STRT9</name>
<dbReference type="PROSITE" id="PS50956">
    <property type="entry name" value="HTH_ASNC_2"/>
    <property type="match status" value="1"/>
</dbReference>
<dbReference type="InterPro" id="IPR019887">
    <property type="entry name" value="Tscrpt_reg_AsnC/Lrp_C"/>
</dbReference>
<dbReference type="Pfam" id="PF01037">
    <property type="entry name" value="AsnC_trans_reg"/>
    <property type="match status" value="1"/>
</dbReference>
<dbReference type="SMART" id="SM00344">
    <property type="entry name" value="HTH_ASNC"/>
    <property type="match status" value="1"/>
</dbReference>
<dbReference type="Proteomes" id="UP000005940">
    <property type="component" value="Chromosome"/>
</dbReference>
<dbReference type="InterPro" id="IPR036390">
    <property type="entry name" value="WH_DNA-bd_sf"/>
</dbReference>
<gene>
    <name evidence="5" type="ORF">STSU_004100</name>
</gene>
<evidence type="ECO:0000313" key="6">
    <source>
        <dbReference type="Proteomes" id="UP000005940"/>
    </source>
</evidence>
<dbReference type="PANTHER" id="PTHR30154">
    <property type="entry name" value="LEUCINE-RESPONSIVE REGULATORY PROTEIN"/>
    <property type="match status" value="1"/>
</dbReference>
<evidence type="ECO:0000256" key="2">
    <source>
        <dbReference type="ARBA" id="ARBA00023125"/>
    </source>
</evidence>